<dbReference type="AlphaFoldDB" id="K8F3A0"/>
<dbReference type="InterPro" id="IPR036188">
    <property type="entry name" value="FAD/NAD-bd_sf"/>
</dbReference>
<dbReference type="Pfam" id="PF07992">
    <property type="entry name" value="Pyr_redox_2"/>
    <property type="match status" value="1"/>
</dbReference>
<keyword evidence="3" id="KW-0418">Kinase</keyword>
<dbReference type="SUPFAM" id="SSF51905">
    <property type="entry name" value="FAD/NAD(P)-binding domain"/>
    <property type="match status" value="2"/>
</dbReference>
<evidence type="ECO:0000259" key="9">
    <source>
        <dbReference type="Pfam" id="PF07992"/>
    </source>
</evidence>
<protein>
    <submittedName>
        <fullName evidence="10">Selenide, water dikinase</fullName>
    </submittedName>
</protein>
<dbReference type="Pfam" id="PF02769">
    <property type="entry name" value="AIRS_C"/>
    <property type="match status" value="1"/>
</dbReference>
<dbReference type="InterPro" id="IPR036921">
    <property type="entry name" value="PurM-like_N_sf"/>
</dbReference>
<name>K8F3A0_9CHLO</name>
<dbReference type="NCBIfam" id="TIGR03169">
    <property type="entry name" value="Nterm_to_SelD"/>
    <property type="match status" value="1"/>
</dbReference>
<dbReference type="GO" id="GO:0016260">
    <property type="term" value="P:selenocysteine biosynthetic process"/>
    <property type="evidence" value="ECO:0007669"/>
    <property type="project" value="TreeGrafter"/>
</dbReference>
<evidence type="ECO:0000313" key="10">
    <source>
        <dbReference type="EMBL" id="CCO66550.1"/>
    </source>
</evidence>
<dbReference type="RefSeq" id="XP_007510990.1">
    <property type="nucleotide sequence ID" value="XM_007510928.1"/>
</dbReference>
<evidence type="ECO:0000256" key="6">
    <source>
        <dbReference type="SAM" id="MobiDB-lite"/>
    </source>
</evidence>
<proteinExistence type="predicted"/>
<dbReference type="PRINTS" id="PR00368">
    <property type="entry name" value="FADPNR"/>
</dbReference>
<dbReference type="Pfam" id="PF00586">
    <property type="entry name" value="AIRS"/>
    <property type="match status" value="1"/>
</dbReference>
<dbReference type="SUPFAM" id="SSF56042">
    <property type="entry name" value="PurM C-terminal domain-like"/>
    <property type="match status" value="1"/>
</dbReference>
<dbReference type="eggNOG" id="KOG3939">
    <property type="taxonomic scope" value="Eukaryota"/>
</dbReference>
<dbReference type="InterPro" id="IPR016188">
    <property type="entry name" value="PurM-like_N"/>
</dbReference>
<feature type="domain" description="PurM-like N-terminal" evidence="7">
    <location>
        <begin position="565"/>
        <end position="675"/>
    </location>
</feature>
<sequence length="885" mass="95236">MHSTQMYAQTTKTLLSRARQKQVCEKQSSFLFSSSSSFCRRSKSHRRKKPSSSIGNIAAAALNSNTTTMKSRRQTIIRDIVLVGGGHSHVFVLKNFTMHPEPGVRITLVAKDVMTPYSGMLPGNVSGKYTYEECHVDLGKLCREGGHRLIHDECVGIDDKSKRVLLKNQPSVKYDVCSLDVGITPGMLPGAASSSNSPSEASAKSESAKEEALLVTPVKPIGTFATRFETVLRHFKELCDEKRKEDERFRVVVVGGGAGGVELALAMERRFASEVGLTSSSSSSSDAALPYQFALVTRGEVLKGHGKSAREKILAALKARNFEVYENDGVEEVAESSLSLESGKKLGFNECVWCTDAKAQKWLRTNTNLELNEKGFVNIKATLESTNIPDVFAVGDVCNNVEHPRPKAGVYAVRQGPPLAENLRRRCVGENVVPFTPQKTCLALISTGDGHAIASYGSRSWGAHDTAVGERLWRWKDKIDKKWMKMYEPNLEMLEKMEREEQENALNAKANKVAAFAGQEALDAIKATPMRCGGCGAKVGSTILSRVMKRLEPIPTHPNVLLGAGDDASIVETSPGKVSVQTVDFFRSFIDDPYVFGQIAAVHALGDVWAMNADPVSALATVVVPFGIESEVEETLFQLMSGACDALRDAGCALGGGHSGEGAELSLGFSVTGEVEKDLILRKTSVESGQVLVLTKPIGTGALFAADMRSRAKASDVQKALESMRQPSKRAAEILFLHGATACTDVTGFGILGHLHEMIKDSATSGATIDLSSLPLLDGAVECVQNGITSSLQKSNARLNRAIANIDDVKNFSAYPLLFDPQTAGGMLATIPANEATECIQKLRENGYASSSAIGKIVQCDLSTGVGLGRVFVENAEEGISFDGF</sequence>
<keyword evidence="1" id="KW-0808">Transferase</keyword>
<keyword evidence="5" id="KW-0711">Selenium</keyword>
<feature type="domain" description="PurM-like C-terminal" evidence="8">
    <location>
        <begin position="688"/>
        <end position="859"/>
    </location>
</feature>
<dbReference type="OrthoDB" id="409395at2759"/>
<dbReference type="PANTHER" id="PTHR10256:SF0">
    <property type="entry name" value="INACTIVE SELENIDE, WATER DIKINASE-LIKE PROTEIN-RELATED"/>
    <property type="match status" value="1"/>
</dbReference>
<dbReference type="InterPro" id="IPR004536">
    <property type="entry name" value="SPS/SelD"/>
</dbReference>
<evidence type="ECO:0000256" key="1">
    <source>
        <dbReference type="ARBA" id="ARBA00022679"/>
    </source>
</evidence>
<dbReference type="GO" id="GO:0004756">
    <property type="term" value="F:selenide, water dikinase activity"/>
    <property type="evidence" value="ECO:0007669"/>
    <property type="project" value="TreeGrafter"/>
</dbReference>
<dbReference type="GeneID" id="19013676"/>
<dbReference type="Proteomes" id="UP000198341">
    <property type="component" value="Chromosome 9"/>
</dbReference>
<dbReference type="InterPro" id="IPR010918">
    <property type="entry name" value="PurM-like_C_dom"/>
</dbReference>
<evidence type="ECO:0000256" key="4">
    <source>
        <dbReference type="ARBA" id="ARBA00022840"/>
    </source>
</evidence>
<dbReference type="KEGG" id="bpg:Bathy09g01690"/>
<evidence type="ECO:0000256" key="5">
    <source>
        <dbReference type="ARBA" id="ARBA00023266"/>
    </source>
</evidence>
<evidence type="ECO:0000259" key="7">
    <source>
        <dbReference type="Pfam" id="PF00586"/>
    </source>
</evidence>
<dbReference type="STRING" id="41875.K8F3A0"/>
<evidence type="ECO:0000256" key="3">
    <source>
        <dbReference type="ARBA" id="ARBA00022777"/>
    </source>
</evidence>
<dbReference type="Gene3D" id="3.30.1330.10">
    <property type="entry name" value="PurM-like, N-terminal domain"/>
    <property type="match status" value="1"/>
</dbReference>
<dbReference type="InterPro" id="IPR023753">
    <property type="entry name" value="FAD/NAD-binding_dom"/>
</dbReference>
<gene>
    <name evidence="10" type="ORF">Bathy09g01690</name>
</gene>
<reference evidence="10 11" key="1">
    <citation type="submission" date="2011-10" db="EMBL/GenBank/DDBJ databases">
        <authorList>
            <person name="Genoscope - CEA"/>
        </authorList>
    </citation>
    <scope>NUCLEOTIDE SEQUENCE [LARGE SCALE GENOMIC DNA]</scope>
    <source>
        <strain evidence="10 11">RCC 1105</strain>
    </source>
</reference>
<dbReference type="InterPro" id="IPR017584">
    <property type="entry name" value="Pyridine_nucleo_diS_OxRdtase_N"/>
</dbReference>
<dbReference type="GO" id="GO:0005524">
    <property type="term" value="F:ATP binding"/>
    <property type="evidence" value="ECO:0007669"/>
    <property type="project" value="UniProtKB-KW"/>
</dbReference>
<keyword evidence="2" id="KW-0547">Nucleotide-binding</keyword>
<accession>K8F3A0</accession>
<dbReference type="PANTHER" id="PTHR10256">
    <property type="entry name" value="SELENIDE, WATER DIKINASE"/>
    <property type="match status" value="1"/>
</dbReference>
<organism evidence="10 11">
    <name type="scientific">Bathycoccus prasinos</name>
    <dbReference type="NCBI Taxonomy" id="41875"/>
    <lineage>
        <taxon>Eukaryota</taxon>
        <taxon>Viridiplantae</taxon>
        <taxon>Chlorophyta</taxon>
        <taxon>Mamiellophyceae</taxon>
        <taxon>Mamiellales</taxon>
        <taxon>Bathycoccaceae</taxon>
        <taxon>Bathycoccus</taxon>
    </lineage>
</organism>
<dbReference type="CDD" id="cd02195">
    <property type="entry name" value="SelD"/>
    <property type="match status" value="1"/>
</dbReference>
<keyword evidence="11" id="KW-1185">Reference proteome</keyword>
<evidence type="ECO:0000256" key="2">
    <source>
        <dbReference type="ARBA" id="ARBA00022741"/>
    </source>
</evidence>
<feature type="region of interest" description="Disordered" evidence="6">
    <location>
        <begin position="189"/>
        <end position="209"/>
    </location>
</feature>
<evidence type="ECO:0000259" key="8">
    <source>
        <dbReference type="Pfam" id="PF02769"/>
    </source>
</evidence>
<feature type="domain" description="FAD/NAD(P)-binding" evidence="9">
    <location>
        <begin position="79"/>
        <end position="416"/>
    </location>
</feature>
<dbReference type="NCBIfam" id="TIGR00476">
    <property type="entry name" value="selD"/>
    <property type="match status" value="1"/>
</dbReference>
<dbReference type="InterPro" id="IPR036676">
    <property type="entry name" value="PurM-like_C_sf"/>
</dbReference>
<feature type="compositionally biased region" description="Low complexity" evidence="6">
    <location>
        <begin position="191"/>
        <end position="205"/>
    </location>
</feature>
<keyword evidence="4" id="KW-0067">ATP-binding</keyword>
<dbReference type="SUPFAM" id="SSF55326">
    <property type="entry name" value="PurM N-terminal domain-like"/>
    <property type="match status" value="1"/>
</dbReference>
<evidence type="ECO:0000313" key="11">
    <source>
        <dbReference type="Proteomes" id="UP000198341"/>
    </source>
</evidence>
<dbReference type="GO" id="GO:0016491">
    <property type="term" value="F:oxidoreductase activity"/>
    <property type="evidence" value="ECO:0007669"/>
    <property type="project" value="InterPro"/>
</dbReference>
<dbReference type="GO" id="GO:0005737">
    <property type="term" value="C:cytoplasm"/>
    <property type="evidence" value="ECO:0007669"/>
    <property type="project" value="TreeGrafter"/>
</dbReference>
<dbReference type="Gene3D" id="3.50.50.100">
    <property type="match status" value="1"/>
</dbReference>
<dbReference type="EMBL" id="FO082270">
    <property type="protein sequence ID" value="CCO66550.1"/>
    <property type="molecule type" value="Genomic_DNA"/>
</dbReference>
<dbReference type="Gene3D" id="3.90.650.10">
    <property type="entry name" value="PurM-like C-terminal domain"/>
    <property type="match status" value="1"/>
</dbReference>